<reference evidence="6 7" key="1">
    <citation type="submission" date="2024-01" db="EMBL/GenBank/DDBJ databases">
        <title>The complete chloroplast genome sequence of Lithospermum erythrorhizon: insights into the phylogenetic relationship among Boraginaceae species and the maternal lineages of purple gromwells.</title>
        <authorList>
            <person name="Okada T."/>
            <person name="Watanabe K."/>
        </authorList>
    </citation>
    <scope>NUCLEOTIDE SEQUENCE [LARGE SCALE GENOMIC DNA]</scope>
</reference>
<dbReference type="Pfam" id="PF04969">
    <property type="entry name" value="CS"/>
    <property type="match status" value="1"/>
</dbReference>
<dbReference type="FunFam" id="2.60.40.790:FF:000001">
    <property type="entry name" value="Nuclear migration protein nudC"/>
    <property type="match status" value="1"/>
</dbReference>
<dbReference type="GO" id="GO:0006950">
    <property type="term" value="P:response to stress"/>
    <property type="evidence" value="ECO:0007669"/>
    <property type="project" value="UniProtKB-ARBA"/>
</dbReference>
<dbReference type="Gene3D" id="2.60.40.790">
    <property type="match status" value="1"/>
</dbReference>
<dbReference type="GO" id="GO:0006457">
    <property type="term" value="P:protein folding"/>
    <property type="evidence" value="ECO:0007669"/>
    <property type="project" value="TreeGrafter"/>
</dbReference>
<feature type="domain" description="CS" evidence="5">
    <location>
        <begin position="45"/>
        <end position="135"/>
    </location>
</feature>
<dbReference type="GO" id="GO:0005737">
    <property type="term" value="C:cytoplasm"/>
    <property type="evidence" value="ECO:0007669"/>
    <property type="project" value="TreeGrafter"/>
</dbReference>
<comment type="caution">
    <text evidence="6">The sequence shown here is derived from an EMBL/GenBank/DDBJ whole genome shotgun (WGS) entry which is preliminary data.</text>
</comment>
<feature type="compositionally biased region" description="Basic and acidic residues" evidence="4">
    <location>
        <begin position="28"/>
        <end position="38"/>
    </location>
</feature>
<evidence type="ECO:0000256" key="3">
    <source>
        <dbReference type="ARBA" id="ARBA00053226"/>
    </source>
</evidence>
<dbReference type="InterPro" id="IPR037898">
    <property type="entry name" value="NudC_fam"/>
</dbReference>
<keyword evidence="2" id="KW-0963">Cytoplasm</keyword>
<keyword evidence="7" id="KW-1185">Reference proteome</keyword>
<protein>
    <submittedName>
        <fullName evidence="6">Microtubule or microtubule-binding cytoskeletal protein</fullName>
    </submittedName>
</protein>
<gene>
    <name evidence="6" type="ORF">LIER_03500</name>
</gene>
<dbReference type="PROSITE" id="PS51203">
    <property type="entry name" value="CS"/>
    <property type="match status" value="1"/>
</dbReference>
<evidence type="ECO:0000256" key="4">
    <source>
        <dbReference type="SAM" id="MobiDB-lite"/>
    </source>
</evidence>
<dbReference type="InterPro" id="IPR008978">
    <property type="entry name" value="HSP20-like_chaperone"/>
</dbReference>
<comment type="subcellular location">
    <subcellularLocation>
        <location evidence="1">Cytoplasmic granule</location>
    </subcellularLocation>
</comment>
<dbReference type="SUPFAM" id="SSF49764">
    <property type="entry name" value="HSP20-like chaperones"/>
    <property type="match status" value="1"/>
</dbReference>
<feature type="region of interest" description="Disordered" evidence="4">
    <location>
        <begin position="1"/>
        <end position="44"/>
    </location>
</feature>
<dbReference type="EMBL" id="BAABME010000422">
    <property type="protein sequence ID" value="GAA0142655.1"/>
    <property type="molecule type" value="Genomic_DNA"/>
</dbReference>
<sequence length="215" mass="24348">MAIISDFNDDAPQTTPTNENNPSPQPPKPEENKPERLVPNKNNGLDMENYTWGQSLEEVTINVPVPKGTKGAFIQCEIKKTHIKVGLKGKETPILEGVLFKPVKTEDSFWSLEDGSNVSILLTKVDRQDWWKSLLEGGPVIDTQKVEPEPSKLSDLDLEMRSTMEKMMFDQRQKELGLPTSKEIENQSMMKKMMEQHPEMAKQFANAKMMGNKMG</sequence>
<dbReference type="PANTHER" id="PTHR12356">
    <property type="entry name" value="NUCLEAR MOVEMENT PROTEIN NUDC"/>
    <property type="match status" value="1"/>
</dbReference>
<proteinExistence type="predicted"/>
<dbReference type="PANTHER" id="PTHR12356:SF22">
    <property type="entry name" value="PROTEIN BOBBER 2-LIKE"/>
    <property type="match status" value="1"/>
</dbReference>
<name>A0AAV3NXA8_LITER</name>
<dbReference type="GO" id="GO:0051082">
    <property type="term" value="F:unfolded protein binding"/>
    <property type="evidence" value="ECO:0007669"/>
    <property type="project" value="TreeGrafter"/>
</dbReference>
<comment type="function">
    <text evidence="3">Small heat shock protein required for the establishment of auxin gradients and for patterning of the apical domain of the embryo. Involved in the specification of the cotyledon primordia. Also required for normal inflorescence and floral meristem function, normal developmental patterning and thermotolerance. Acts as a molecular chaperone.</text>
</comment>
<evidence type="ECO:0000256" key="1">
    <source>
        <dbReference type="ARBA" id="ARBA00004463"/>
    </source>
</evidence>
<dbReference type="InterPro" id="IPR007052">
    <property type="entry name" value="CS_dom"/>
</dbReference>
<dbReference type="Proteomes" id="UP001454036">
    <property type="component" value="Unassembled WGS sequence"/>
</dbReference>
<evidence type="ECO:0000256" key="2">
    <source>
        <dbReference type="ARBA" id="ARBA00022490"/>
    </source>
</evidence>
<evidence type="ECO:0000259" key="5">
    <source>
        <dbReference type="PROSITE" id="PS51203"/>
    </source>
</evidence>
<accession>A0AAV3NXA8</accession>
<evidence type="ECO:0000313" key="7">
    <source>
        <dbReference type="Proteomes" id="UP001454036"/>
    </source>
</evidence>
<dbReference type="CDD" id="cd06467">
    <property type="entry name" value="p23_NUDC_like"/>
    <property type="match status" value="1"/>
</dbReference>
<dbReference type="AlphaFoldDB" id="A0AAV3NXA8"/>
<evidence type="ECO:0000313" key="6">
    <source>
        <dbReference type="EMBL" id="GAA0142655.1"/>
    </source>
</evidence>
<organism evidence="6 7">
    <name type="scientific">Lithospermum erythrorhizon</name>
    <name type="common">Purple gromwell</name>
    <name type="synonym">Lithospermum officinale var. erythrorhizon</name>
    <dbReference type="NCBI Taxonomy" id="34254"/>
    <lineage>
        <taxon>Eukaryota</taxon>
        <taxon>Viridiplantae</taxon>
        <taxon>Streptophyta</taxon>
        <taxon>Embryophyta</taxon>
        <taxon>Tracheophyta</taxon>
        <taxon>Spermatophyta</taxon>
        <taxon>Magnoliopsida</taxon>
        <taxon>eudicotyledons</taxon>
        <taxon>Gunneridae</taxon>
        <taxon>Pentapetalae</taxon>
        <taxon>asterids</taxon>
        <taxon>lamiids</taxon>
        <taxon>Boraginales</taxon>
        <taxon>Boraginaceae</taxon>
        <taxon>Boraginoideae</taxon>
        <taxon>Lithospermeae</taxon>
        <taxon>Lithospermum</taxon>
    </lineage>
</organism>